<name>A0ABU4RYA7_9GAMM</name>
<dbReference type="EMBL" id="JAXAFO010000009">
    <property type="protein sequence ID" value="MDX6849146.1"/>
    <property type="molecule type" value="Genomic_DNA"/>
</dbReference>
<dbReference type="Proteomes" id="UP001273505">
    <property type="component" value="Unassembled WGS sequence"/>
</dbReference>
<dbReference type="RefSeq" id="WP_302722757.1">
    <property type="nucleotide sequence ID" value="NZ_JAULRU010000569.1"/>
</dbReference>
<sequence>MPIANCIFAPHCPEGQGDIIELWSVYAGKSSDEMTVNMIASNKQAGKQYSVVASLYLPSIWSEEDINALQTGLARALAEYWRVDSAAVLVMVHILASGRVVESGETLVW</sequence>
<protein>
    <submittedName>
        <fullName evidence="1">Uncharacterized protein</fullName>
    </submittedName>
</protein>
<comment type="caution">
    <text evidence="1">The sequence shown here is derived from an EMBL/GenBank/DDBJ whole genome shotgun (WGS) entry which is preliminary data.</text>
</comment>
<reference evidence="1 2" key="1">
    <citation type="submission" date="2023-11" db="EMBL/GenBank/DDBJ databases">
        <title>Gilvimarinus fulvus sp. nov., isolated from the surface of Kelp.</title>
        <authorList>
            <person name="Sun Y.Y."/>
            <person name="Gong Y."/>
            <person name="Du Z.J."/>
        </authorList>
    </citation>
    <scope>NUCLEOTIDE SEQUENCE [LARGE SCALE GENOMIC DNA]</scope>
    <source>
        <strain evidence="1 2">SDUM040013</strain>
    </source>
</reference>
<gene>
    <name evidence="1" type="ORF">SCD92_07230</name>
</gene>
<evidence type="ECO:0000313" key="1">
    <source>
        <dbReference type="EMBL" id="MDX6849146.1"/>
    </source>
</evidence>
<organism evidence="1 2">
    <name type="scientific">Gilvimarinus gilvus</name>
    <dbReference type="NCBI Taxonomy" id="3058038"/>
    <lineage>
        <taxon>Bacteria</taxon>
        <taxon>Pseudomonadati</taxon>
        <taxon>Pseudomonadota</taxon>
        <taxon>Gammaproteobacteria</taxon>
        <taxon>Cellvibrionales</taxon>
        <taxon>Cellvibrionaceae</taxon>
        <taxon>Gilvimarinus</taxon>
    </lineage>
</organism>
<accession>A0ABU4RYA7</accession>
<evidence type="ECO:0000313" key="2">
    <source>
        <dbReference type="Proteomes" id="UP001273505"/>
    </source>
</evidence>
<keyword evidence="2" id="KW-1185">Reference proteome</keyword>
<proteinExistence type="predicted"/>